<protein>
    <submittedName>
        <fullName evidence="2">Uncharacterized protein</fullName>
    </submittedName>
</protein>
<feature type="region of interest" description="Disordered" evidence="1">
    <location>
        <begin position="67"/>
        <end position="87"/>
    </location>
</feature>
<comment type="caution">
    <text evidence="2">The sequence shown here is derived from an EMBL/GenBank/DDBJ whole genome shotgun (WGS) entry which is preliminary data.</text>
</comment>
<gene>
    <name evidence="2" type="ORF">PIB30_043218</name>
</gene>
<keyword evidence="3" id="KW-1185">Reference proteome</keyword>
<feature type="compositionally biased region" description="Low complexity" evidence="1">
    <location>
        <begin position="69"/>
        <end position="87"/>
    </location>
</feature>
<evidence type="ECO:0000313" key="3">
    <source>
        <dbReference type="Proteomes" id="UP001341840"/>
    </source>
</evidence>
<dbReference type="Proteomes" id="UP001341840">
    <property type="component" value="Unassembled WGS sequence"/>
</dbReference>
<accession>A0ABU6QG75</accession>
<evidence type="ECO:0000256" key="1">
    <source>
        <dbReference type="SAM" id="MobiDB-lite"/>
    </source>
</evidence>
<reference evidence="2 3" key="1">
    <citation type="journal article" date="2023" name="Plants (Basel)">
        <title>Bridging the Gap: Combining Genomics and Transcriptomics Approaches to Understand Stylosanthes scabra, an Orphan Legume from the Brazilian Caatinga.</title>
        <authorList>
            <person name="Ferreira-Neto J.R.C."/>
            <person name="da Silva M.D."/>
            <person name="Binneck E."/>
            <person name="de Melo N.F."/>
            <person name="da Silva R.H."/>
            <person name="de Melo A.L.T.M."/>
            <person name="Pandolfi V."/>
            <person name="Bustamante F.O."/>
            <person name="Brasileiro-Vidal A.C."/>
            <person name="Benko-Iseppon A.M."/>
        </authorList>
    </citation>
    <scope>NUCLEOTIDE SEQUENCE [LARGE SCALE GENOMIC DNA]</scope>
    <source>
        <tissue evidence="2">Leaves</tissue>
    </source>
</reference>
<evidence type="ECO:0000313" key="2">
    <source>
        <dbReference type="EMBL" id="MED6110466.1"/>
    </source>
</evidence>
<sequence length="122" mass="12614">MANSGTWQLEIRGWRQHHVPNLLNIFCSASTFPFATAPPSAPLLSPVTVSLTFSDLCDLVAAKTTVDVGSPSASASKARSGGSGSGRYTASVSVVPRAASMLVFGAFKSTSPISASGKNLWI</sequence>
<name>A0ABU6QG75_9FABA</name>
<organism evidence="2 3">
    <name type="scientific">Stylosanthes scabra</name>
    <dbReference type="NCBI Taxonomy" id="79078"/>
    <lineage>
        <taxon>Eukaryota</taxon>
        <taxon>Viridiplantae</taxon>
        <taxon>Streptophyta</taxon>
        <taxon>Embryophyta</taxon>
        <taxon>Tracheophyta</taxon>
        <taxon>Spermatophyta</taxon>
        <taxon>Magnoliopsida</taxon>
        <taxon>eudicotyledons</taxon>
        <taxon>Gunneridae</taxon>
        <taxon>Pentapetalae</taxon>
        <taxon>rosids</taxon>
        <taxon>fabids</taxon>
        <taxon>Fabales</taxon>
        <taxon>Fabaceae</taxon>
        <taxon>Papilionoideae</taxon>
        <taxon>50 kb inversion clade</taxon>
        <taxon>dalbergioids sensu lato</taxon>
        <taxon>Dalbergieae</taxon>
        <taxon>Pterocarpus clade</taxon>
        <taxon>Stylosanthes</taxon>
    </lineage>
</organism>
<proteinExistence type="predicted"/>
<dbReference type="EMBL" id="JASCZI010000251">
    <property type="protein sequence ID" value="MED6110466.1"/>
    <property type="molecule type" value="Genomic_DNA"/>
</dbReference>